<feature type="transmembrane region" description="Helical" evidence="1">
    <location>
        <begin position="115"/>
        <end position="148"/>
    </location>
</feature>
<dbReference type="RefSeq" id="WP_092507146.1">
    <property type="nucleotide sequence ID" value="NZ_CAWNQB010000056.1"/>
</dbReference>
<dbReference type="InterPro" id="IPR047798">
    <property type="entry name" value="BPSS1780-like"/>
</dbReference>
<keyword evidence="1" id="KW-0472">Membrane</keyword>
<evidence type="ECO:0000313" key="4">
    <source>
        <dbReference type="Proteomes" id="UP000198919"/>
    </source>
</evidence>
<proteinExistence type="predicted"/>
<reference evidence="2 5" key="3">
    <citation type="journal article" date="2017" name="Nat. Microbiol.">
        <title>Natural product diversity associated with the nematode symbionts Photorhabdus and Xenorhabdus.</title>
        <authorList>
            <person name="Tobias N.J."/>
            <person name="Wolff H."/>
            <person name="Djahanschiri B."/>
            <person name="Grundmann F."/>
            <person name="Kronenwerth M."/>
            <person name="Shi Y.M."/>
            <person name="Simonyi S."/>
            <person name="Grun P."/>
            <person name="Shapiro-Ilan D."/>
            <person name="Pidot S.J."/>
            <person name="Stinear T.P."/>
            <person name="Ebersberger I."/>
            <person name="Bode H.B."/>
        </authorList>
    </citation>
    <scope>NUCLEOTIDE SEQUENCE [LARGE SCALE GENOMIC DNA]</scope>
    <source>
        <strain evidence="2 5">DSM 17908</strain>
    </source>
</reference>
<keyword evidence="1" id="KW-0812">Transmembrane</keyword>
<gene>
    <name evidence="3" type="ORF">SAMN05421680_101168</name>
    <name evidence="2" type="ORF">Xmau_01929</name>
</gene>
<name>A0A1I3I2V1_9GAMM</name>
<sequence length="271" mass="29562">MDNQDINFDSRENNVSLSKEKDTFIPGGRAAGAGAATEWIGDAWAIFKAQPMKWILMGVIYIGFLIIVQLFPFLGIFSILFGSVIIAGFIAAAEQQRITGEFDIELIFYGFKNKLGSLVAVSGLFFGIYVLGVIAAVVVGGTSIMQLILSSEEADPALVLGSLSTLLFAVIILYVFITVALAFTWFAPALIIINGLKFGEAISMSLNAVKKNLLGGFVYFLLMGILLFISAIPLFLGLLITFPMFMITYYTSYRSIFYAPKESENKSTLIS</sequence>
<organism evidence="3 4">
    <name type="scientific">Xenorhabdus mauleonii</name>
    <dbReference type="NCBI Taxonomy" id="351675"/>
    <lineage>
        <taxon>Bacteria</taxon>
        <taxon>Pseudomonadati</taxon>
        <taxon>Pseudomonadota</taxon>
        <taxon>Gammaproteobacteria</taxon>
        <taxon>Enterobacterales</taxon>
        <taxon>Morganellaceae</taxon>
        <taxon>Xenorhabdus</taxon>
    </lineage>
</organism>
<evidence type="ECO:0000256" key="1">
    <source>
        <dbReference type="SAM" id="Phobius"/>
    </source>
</evidence>
<feature type="transmembrane region" description="Helical" evidence="1">
    <location>
        <begin position="168"/>
        <end position="196"/>
    </location>
</feature>
<evidence type="ECO:0000313" key="5">
    <source>
        <dbReference type="Proteomes" id="UP000224607"/>
    </source>
</evidence>
<evidence type="ECO:0000313" key="2">
    <source>
        <dbReference type="EMBL" id="PHM40175.1"/>
    </source>
</evidence>
<protein>
    <submittedName>
        <fullName evidence="2 3">Membrane protein</fullName>
    </submittedName>
</protein>
<dbReference type="EMBL" id="FORG01000001">
    <property type="protein sequence ID" value="SFI42167.1"/>
    <property type="molecule type" value="Genomic_DNA"/>
</dbReference>
<dbReference type="AlphaFoldDB" id="A0A1I3I2V1"/>
<accession>A0A1I3I2V1</accession>
<dbReference type="Proteomes" id="UP000224607">
    <property type="component" value="Unassembled WGS sequence"/>
</dbReference>
<feature type="transmembrane region" description="Helical" evidence="1">
    <location>
        <begin position="77"/>
        <end position="94"/>
    </location>
</feature>
<reference evidence="4" key="2">
    <citation type="submission" date="2016-10" db="EMBL/GenBank/DDBJ databases">
        <authorList>
            <person name="Varghese N."/>
            <person name="Submissions S."/>
        </authorList>
    </citation>
    <scope>NUCLEOTIDE SEQUENCE [LARGE SCALE GENOMIC DNA]</scope>
    <source>
        <strain evidence="4">DSM 17908</strain>
    </source>
</reference>
<dbReference type="Proteomes" id="UP000198919">
    <property type="component" value="Unassembled WGS sequence"/>
</dbReference>
<keyword evidence="1" id="KW-1133">Transmembrane helix</keyword>
<dbReference type="NCBIfam" id="NF041043">
    <property type="entry name" value="BPSS1780_fam"/>
    <property type="match status" value="1"/>
</dbReference>
<reference evidence="3" key="1">
    <citation type="submission" date="2016-10" db="EMBL/GenBank/DDBJ databases">
        <authorList>
            <person name="de Groot N.N."/>
        </authorList>
    </citation>
    <scope>NUCLEOTIDE SEQUENCE [LARGE SCALE GENOMIC DNA]</scope>
    <source>
        <strain evidence="3">DSM 17908</strain>
    </source>
</reference>
<dbReference type="STRING" id="351675.SAMN05421680_101168"/>
<feature type="transmembrane region" description="Helical" evidence="1">
    <location>
        <begin position="217"/>
        <end position="250"/>
    </location>
</feature>
<dbReference type="OrthoDB" id="5298483at2"/>
<evidence type="ECO:0000313" key="3">
    <source>
        <dbReference type="EMBL" id="SFI42167.1"/>
    </source>
</evidence>
<feature type="transmembrane region" description="Helical" evidence="1">
    <location>
        <begin position="54"/>
        <end position="71"/>
    </location>
</feature>
<dbReference type="EMBL" id="NITY01000006">
    <property type="protein sequence ID" value="PHM40175.1"/>
    <property type="molecule type" value="Genomic_DNA"/>
</dbReference>
<keyword evidence="5" id="KW-1185">Reference proteome</keyword>